<dbReference type="Gene3D" id="3.30.710.10">
    <property type="entry name" value="Potassium Channel Kv1.1, Chain A"/>
    <property type="match status" value="1"/>
</dbReference>
<accession>A0A5J9W3G0</accession>
<dbReference type="Gene3D" id="1.25.40.420">
    <property type="match status" value="1"/>
</dbReference>
<dbReference type="PANTHER" id="PTHR26379">
    <property type="entry name" value="BTB/POZ AND MATH DOMAIN-CONTAINING PROTEIN 1"/>
    <property type="match status" value="1"/>
</dbReference>
<evidence type="ECO:0000313" key="5">
    <source>
        <dbReference type="Proteomes" id="UP000324897"/>
    </source>
</evidence>
<name>A0A5J9W3G0_9POAL</name>
<organism evidence="4 5">
    <name type="scientific">Eragrostis curvula</name>
    <name type="common">weeping love grass</name>
    <dbReference type="NCBI Taxonomy" id="38414"/>
    <lineage>
        <taxon>Eukaryota</taxon>
        <taxon>Viridiplantae</taxon>
        <taxon>Streptophyta</taxon>
        <taxon>Embryophyta</taxon>
        <taxon>Tracheophyta</taxon>
        <taxon>Spermatophyta</taxon>
        <taxon>Magnoliopsida</taxon>
        <taxon>Liliopsida</taxon>
        <taxon>Poales</taxon>
        <taxon>Poaceae</taxon>
        <taxon>PACMAD clade</taxon>
        <taxon>Chloridoideae</taxon>
        <taxon>Eragrostideae</taxon>
        <taxon>Eragrostidinae</taxon>
        <taxon>Eragrostis</taxon>
    </lineage>
</organism>
<sequence>MEQLRMFHATEDGADVTYSVDGEEFRAHKIILAMRSPVFKAELYRWARKEDHKDKSQRIEVKEIKADAFKALLHYIYTDTLLICTPDDIDDDDNEEEHQMMVRDLLMAAHRYGVERLRLMCEDKLCKMFDVDNVANTLAFADDHHFKTLKDACIEFMMTSDRLAKVMGSEGYIKLRSSNPSVLVEVLEKSVQYLKV</sequence>
<comment type="similarity">
    <text evidence="2">Belongs to the Tdpoz family.</text>
</comment>
<protein>
    <recommendedName>
        <fullName evidence="3">BTB domain-containing protein</fullName>
    </recommendedName>
</protein>
<dbReference type="OrthoDB" id="682365at2759"/>
<dbReference type="GO" id="GO:0016567">
    <property type="term" value="P:protein ubiquitination"/>
    <property type="evidence" value="ECO:0007669"/>
    <property type="project" value="InterPro"/>
</dbReference>
<evidence type="ECO:0000313" key="4">
    <source>
        <dbReference type="EMBL" id="TVU42034.1"/>
    </source>
</evidence>
<dbReference type="PROSITE" id="PS50097">
    <property type="entry name" value="BTB"/>
    <property type="match status" value="1"/>
</dbReference>
<feature type="non-terminal residue" evidence="4">
    <location>
        <position position="1"/>
    </location>
</feature>
<gene>
    <name evidence="4" type="ORF">EJB05_08416</name>
</gene>
<comment type="caution">
    <text evidence="4">The sequence shown here is derived from an EMBL/GenBank/DDBJ whole genome shotgun (WGS) entry which is preliminary data.</text>
</comment>
<evidence type="ECO:0000259" key="3">
    <source>
        <dbReference type="PROSITE" id="PS50097"/>
    </source>
</evidence>
<dbReference type="Pfam" id="PF00651">
    <property type="entry name" value="BTB"/>
    <property type="match status" value="1"/>
</dbReference>
<dbReference type="PANTHER" id="PTHR26379:SF474">
    <property type="entry name" value="OS08G0228200 PROTEIN"/>
    <property type="match status" value="1"/>
</dbReference>
<dbReference type="EMBL" id="RWGY01000005">
    <property type="protein sequence ID" value="TVU42034.1"/>
    <property type="molecule type" value="Genomic_DNA"/>
</dbReference>
<dbReference type="Gramene" id="TVU42034">
    <property type="protein sequence ID" value="TVU42034"/>
    <property type="gene ID" value="EJB05_08416"/>
</dbReference>
<reference evidence="4 5" key="1">
    <citation type="journal article" date="2019" name="Sci. Rep.">
        <title>A high-quality genome of Eragrostis curvula grass provides insights into Poaceae evolution and supports new strategies to enhance forage quality.</title>
        <authorList>
            <person name="Carballo J."/>
            <person name="Santos B.A.C.M."/>
            <person name="Zappacosta D."/>
            <person name="Garbus I."/>
            <person name="Selva J.P."/>
            <person name="Gallo C.A."/>
            <person name="Diaz A."/>
            <person name="Albertini E."/>
            <person name="Caccamo M."/>
            <person name="Echenique V."/>
        </authorList>
    </citation>
    <scope>NUCLEOTIDE SEQUENCE [LARGE SCALE GENOMIC DNA]</scope>
    <source>
        <strain evidence="5">cv. Victoria</strain>
        <tissue evidence="4">Leaf</tissue>
    </source>
</reference>
<dbReference type="SMART" id="SM00225">
    <property type="entry name" value="BTB"/>
    <property type="match status" value="1"/>
</dbReference>
<dbReference type="InterPro" id="IPR045005">
    <property type="entry name" value="BPM1-6"/>
</dbReference>
<dbReference type="AlphaFoldDB" id="A0A5J9W3G0"/>
<dbReference type="Proteomes" id="UP000324897">
    <property type="component" value="Unassembled WGS sequence"/>
</dbReference>
<comment type="pathway">
    <text evidence="1">Protein modification; protein ubiquitination.</text>
</comment>
<dbReference type="InterPro" id="IPR056423">
    <property type="entry name" value="BACK_BPM_SPOP"/>
</dbReference>
<evidence type="ECO:0000256" key="2">
    <source>
        <dbReference type="ARBA" id="ARBA00010846"/>
    </source>
</evidence>
<evidence type="ECO:0000256" key="1">
    <source>
        <dbReference type="ARBA" id="ARBA00004906"/>
    </source>
</evidence>
<dbReference type="InterPro" id="IPR011333">
    <property type="entry name" value="SKP1/BTB/POZ_sf"/>
</dbReference>
<feature type="domain" description="BTB" evidence="3">
    <location>
        <begin position="14"/>
        <end position="85"/>
    </location>
</feature>
<dbReference type="SUPFAM" id="SSF54695">
    <property type="entry name" value="POZ domain"/>
    <property type="match status" value="1"/>
</dbReference>
<dbReference type="Pfam" id="PF24570">
    <property type="entry name" value="BACK_BPM_SPOP"/>
    <property type="match status" value="1"/>
</dbReference>
<dbReference type="InterPro" id="IPR000210">
    <property type="entry name" value="BTB/POZ_dom"/>
</dbReference>
<keyword evidence="5" id="KW-1185">Reference proteome</keyword>
<proteinExistence type="inferred from homology"/>